<evidence type="ECO:0000313" key="2">
    <source>
        <dbReference type="Proteomes" id="UP000198211"/>
    </source>
</evidence>
<dbReference type="OrthoDB" id="123721at2759"/>
<name>A0A225WUD4_9STRA</name>
<keyword evidence="2" id="KW-1185">Reference proteome</keyword>
<comment type="caution">
    <text evidence="1">The sequence shown here is derived from an EMBL/GenBank/DDBJ whole genome shotgun (WGS) entry which is preliminary data.</text>
</comment>
<sequence length="118" mass="13279">MTVDQMELRLKCSVSGVLVMIGHTPAVFKSKFQRTDELNSVEAAYMALSLCTQEVWWSCVMLKDMRHEQREGTQDGTVKIGYIDIKHQLADILTNALGTTTLQYLRNVSGVKAKVTEQ</sequence>
<accession>A0A225WUD4</accession>
<reference evidence="2" key="1">
    <citation type="submission" date="2017-03" db="EMBL/GenBank/DDBJ databases">
        <title>Phytopthora megakarya and P. palmivora, two closely related causual agents of cacao black pod achieved similar genome size and gene model numbers by different mechanisms.</title>
        <authorList>
            <person name="Ali S."/>
            <person name="Shao J."/>
            <person name="Larry D.J."/>
            <person name="Kronmiller B."/>
            <person name="Shen D."/>
            <person name="Strem M.D."/>
            <person name="Melnick R.L."/>
            <person name="Guiltinan M.J."/>
            <person name="Tyler B.M."/>
            <person name="Meinhardt L.W."/>
            <person name="Bailey B.A."/>
        </authorList>
    </citation>
    <scope>NUCLEOTIDE SEQUENCE [LARGE SCALE GENOMIC DNA]</scope>
    <source>
        <strain evidence="2">zdho120</strain>
    </source>
</reference>
<gene>
    <name evidence="1" type="ORF">PHMEG_0004225</name>
</gene>
<organism evidence="1 2">
    <name type="scientific">Phytophthora megakarya</name>
    <dbReference type="NCBI Taxonomy" id="4795"/>
    <lineage>
        <taxon>Eukaryota</taxon>
        <taxon>Sar</taxon>
        <taxon>Stramenopiles</taxon>
        <taxon>Oomycota</taxon>
        <taxon>Peronosporomycetes</taxon>
        <taxon>Peronosporales</taxon>
        <taxon>Peronosporaceae</taxon>
        <taxon>Phytophthora</taxon>
    </lineage>
</organism>
<proteinExistence type="predicted"/>
<dbReference type="Proteomes" id="UP000198211">
    <property type="component" value="Unassembled WGS sequence"/>
</dbReference>
<dbReference type="EMBL" id="NBNE01000243">
    <property type="protein sequence ID" value="OWZ21246.1"/>
    <property type="molecule type" value="Genomic_DNA"/>
</dbReference>
<dbReference type="AlphaFoldDB" id="A0A225WUD4"/>
<evidence type="ECO:0000313" key="1">
    <source>
        <dbReference type="EMBL" id="OWZ21246.1"/>
    </source>
</evidence>
<protein>
    <submittedName>
        <fullName evidence="1">Uncharacterized protein</fullName>
    </submittedName>
</protein>